<protein>
    <submittedName>
        <fullName evidence="1">Uncharacterized protein</fullName>
    </submittedName>
</protein>
<dbReference type="EMBL" id="GBRH01278955">
    <property type="protein sequence ID" value="JAD18940.1"/>
    <property type="molecule type" value="Transcribed_RNA"/>
</dbReference>
<dbReference type="AlphaFoldDB" id="A0A0A8Y1J1"/>
<organism evidence="1">
    <name type="scientific">Arundo donax</name>
    <name type="common">Giant reed</name>
    <name type="synonym">Donax arundinaceus</name>
    <dbReference type="NCBI Taxonomy" id="35708"/>
    <lineage>
        <taxon>Eukaryota</taxon>
        <taxon>Viridiplantae</taxon>
        <taxon>Streptophyta</taxon>
        <taxon>Embryophyta</taxon>
        <taxon>Tracheophyta</taxon>
        <taxon>Spermatophyta</taxon>
        <taxon>Magnoliopsida</taxon>
        <taxon>Liliopsida</taxon>
        <taxon>Poales</taxon>
        <taxon>Poaceae</taxon>
        <taxon>PACMAD clade</taxon>
        <taxon>Arundinoideae</taxon>
        <taxon>Arundineae</taxon>
        <taxon>Arundo</taxon>
    </lineage>
</organism>
<accession>A0A0A8Y1J1</accession>
<sequence>MIQNKRLGTDLRSIINDICRWSIIRSSQKLSKNFRAKLDLSILQSAIECSFSKSHSLNPSTCVFWT</sequence>
<reference evidence="1" key="2">
    <citation type="journal article" date="2015" name="Data Brief">
        <title>Shoot transcriptome of the giant reed, Arundo donax.</title>
        <authorList>
            <person name="Barrero R.A."/>
            <person name="Guerrero F.D."/>
            <person name="Moolhuijzen P."/>
            <person name="Goolsby J.A."/>
            <person name="Tidwell J."/>
            <person name="Bellgard S.E."/>
            <person name="Bellgard M.I."/>
        </authorList>
    </citation>
    <scope>NUCLEOTIDE SEQUENCE</scope>
    <source>
        <tissue evidence="1">Shoot tissue taken approximately 20 cm above the soil surface</tissue>
    </source>
</reference>
<name>A0A0A8Y1J1_ARUDO</name>
<proteinExistence type="predicted"/>
<reference evidence="1" key="1">
    <citation type="submission" date="2014-09" db="EMBL/GenBank/DDBJ databases">
        <authorList>
            <person name="Magalhaes I.L.F."/>
            <person name="Oliveira U."/>
            <person name="Santos F.R."/>
            <person name="Vidigal T.H.D.A."/>
            <person name="Brescovit A.D."/>
            <person name="Santos A.J."/>
        </authorList>
    </citation>
    <scope>NUCLEOTIDE SEQUENCE</scope>
    <source>
        <tissue evidence="1">Shoot tissue taken approximately 20 cm above the soil surface</tissue>
    </source>
</reference>
<evidence type="ECO:0000313" key="1">
    <source>
        <dbReference type="EMBL" id="JAD18940.1"/>
    </source>
</evidence>